<evidence type="ECO:0000313" key="6">
    <source>
        <dbReference type="EMBL" id="MEQ3362266.1"/>
    </source>
</evidence>
<dbReference type="InterPro" id="IPR017911">
    <property type="entry name" value="MacB-like_ATP-bd"/>
</dbReference>
<proteinExistence type="inferred from homology"/>
<dbReference type="EMBL" id="JBBNOP010000003">
    <property type="protein sequence ID" value="MEQ3362266.1"/>
    <property type="molecule type" value="Genomic_DNA"/>
</dbReference>
<dbReference type="CDD" id="cd03255">
    <property type="entry name" value="ABC_MJ0796_LolCDE_FtsE"/>
    <property type="match status" value="1"/>
</dbReference>
<evidence type="ECO:0000256" key="3">
    <source>
        <dbReference type="ARBA" id="ARBA00022741"/>
    </source>
</evidence>
<dbReference type="Proteomes" id="UP001487305">
    <property type="component" value="Unassembled WGS sequence"/>
</dbReference>
<dbReference type="PANTHER" id="PTHR42798">
    <property type="entry name" value="LIPOPROTEIN-RELEASING SYSTEM ATP-BINDING PROTEIN LOLD"/>
    <property type="match status" value="1"/>
</dbReference>
<reference evidence="6 7" key="1">
    <citation type="submission" date="2024-04" db="EMBL/GenBank/DDBJ databases">
        <title>Human intestinal bacterial collection.</title>
        <authorList>
            <person name="Pauvert C."/>
            <person name="Hitch T.C.A."/>
            <person name="Clavel T."/>
        </authorList>
    </citation>
    <scope>NUCLEOTIDE SEQUENCE [LARGE SCALE GENOMIC DNA]</scope>
    <source>
        <strain evidence="6 7">CLA-KB-H42</strain>
    </source>
</reference>
<evidence type="ECO:0000256" key="1">
    <source>
        <dbReference type="ARBA" id="ARBA00005417"/>
    </source>
</evidence>
<feature type="domain" description="ABC transporter" evidence="5">
    <location>
        <begin position="29"/>
        <end position="268"/>
    </location>
</feature>
<keyword evidence="7" id="KW-1185">Reference proteome</keyword>
<dbReference type="SMART" id="SM00382">
    <property type="entry name" value="AAA"/>
    <property type="match status" value="1"/>
</dbReference>
<comment type="similarity">
    <text evidence="1">Belongs to the ABC transporter superfamily.</text>
</comment>
<keyword evidence="3" id="KW-0547">Nucleotide-binding</keyword>
<dbReference type="InterPro" id="IPR027417">
    <property type="entry name" value="P-loop_NTPase"/>
</dbReference>
<evidence type="ECO:0000256" key="4">
    <source>
        <dbReference type="ARBA" id="ARBA00022840"/>
    </source>
</evidence>
<organism evidence="6 7">
    <name type="scientific">Raoultibacter massiliensis</name>
    <dbReference type="NCBI Taxonomy" id="1852371"/>
    <lineage>
        <taxon>Bacteria</taxon>
        <taxon>Bacillati</taxon>
        <taxon>Actinomycetota</taxon>
        <taxon>Coriobacteriia</taxon>
        <taxon>Eggerthellales</taxon>
        <taxon>Eggerthellaceae</taxon>
        <taxon>Raoultibacter</taxon>
    </lineage>
</organism>
<dbReference type="GO" id="GO:0005524">
    <property type="term" value="F:ATP binding"/>
    <property type="evidence" value="ECO:0007669"/>
    <property type="project" value="UniProtKB-KW"/>
</dbReference>
<dbReference type="RefSeq" id="WP_102374775.1">
    <property type="nucleotide sequence ID" value="NZ_DBFADM010000011.1"/>
</dbReference>
<accession>A0ABV1JB15</accession>
<evidence type="ECO:0000259" key="5">
    <source>
        <dbReference type="PROSITE" id="PS50893"/>
    </source>
</evidence>
<dbReference type="InterPro" id="IPR003439">
    <property type="entry name" value="ABC_transporter-like_ATP-bd"/>
</dbReference>
<dbReference type="PROSITE" id="PS50893">
    <property type="entry name" value="ABC_TRANSPORTER_2"/>
    <property type="match status" value="1"/>
</dbReference>
<dbReference type="SUPFAM" id="SSF52540">
    <property type="entry name" value="P-loop containing nucleoside triphosphate hydrolases"/>
    <property type="match status" value="1"/>
</dbReference>
<keyword evidence="2" id="KW-0813">Transport</keyword>
<evidence type="ECO:0000256" key="2">
    <source>
        <dbReference type="ARBA" id="ARBA00022448"/>
    </source>
</evidence>
<name>A0ABV1JB15_9ACTN</name>
<dbReference type="InterPro" id="IPR003593">
    <property type="entry name" value="AAA+_ATPase"/>
</dbReference>
<dbReference type="Pfam" id="PF00005">
    <property type="entry name" value="ABC_tran"/>
    <property type="match status" value="1"/>
</dbReference>
<keyword evidence="4 6" id="KW-0067">ATP-binding</keyword>
<gene>
    <name evidence="6" type="ORF">AAA083_04670</name>
</gene>
<sequence length="279" mass="29824">MAEAYAIPTITNSGAPRGASDANGAQPILSVRHIEKIYGTKDSITHALAGVSFDVLPGEYIGIMGPSGSGKTTLLNCVATIDTVTSGHIVIGGRDITNLRSRELARFRRDELGFIFQDSNLLDTLNGFENISLALSIKGVPANQIGAKVNAIAETLGVSDVLKKYPYQMSGGQKQRIAAARAMATDPKLVLADEPTGALDSRSATIMLETMEMMNARLGATIMMVTHDSYAASFAKRILFIKDGKVFNEIRRGDTSRKDFFGRIMEVVTFLGGDAGDAC</sequence>
<protein>
    <submittedName>
        <fullName evidence="6">ABC transporter ATP-binding protein</fullName>
    </submittedName>
</protein>
<dbReference type="Gene3D" id="3.40.50.300">
    <property type="entry name" value="P-loop containing nucleotide triphosphate hydrolases"/>
    <property type="match status" value="1"/>
</dbReference>
<evidence type="ECO:0000313" key="7">
    <source>
        <dbReference type="Proteomes" id="UP001487305"/>
    </source>
</evidence>
<dbReference type="PANTHER" id="PTHR42798:SF7">
    <property type="entry name" value="ALPHA-D-RIBOSE 1-METHYLPHOSPHONATE 5-TRIPHOSPHATE SYNTHASE SUBUNIT PHNL"/>
    <property type="match status" value="1"/>
</dbReference>
<comment type="caution">
    <text evidence="6">The sequence shown here is derived from an EMBL/GenBank/DDBJ whole genome shotgun (WGS) entry which is preliminary data.</text>
</comment>